<name>B8ISX9_METNO</name>
<accession>B8ISX9</accession>
<dbReference type="Gene3D" id="3.90.550.10">
    <property type="entry name" value="Spore Coat Polysaccharide Biosynthesis Protein SpsA, Chain A"/>
    <property type="match status" value="1"/>
</dbReference>
<dbReference type="HOGENOM" id="CLU_023845_9_1_5"/>
<dbReference type="RefSeq" id="WP_015932373.1">
    <property type="nucleotide sequence ID" value="NC_011894.1"/>
</dbReference>
<dbReference type="Proteomes" id="UP000008207">
    <property type="component" value="Chromosome"/>
</dbReference>
<gene>
    <name evidence="4" type="ordered locus">Mnod_5951</name>
</gene>
<keyword evidence="2" id="KW-0328">Glycosyltransferase</keyword>
<dbReference type="STRING" id="460265.Mnod_5951"/>
<dbReference type="PANTHER" id="PTHR43179">
    <property type="entry name" value="RHAMNOSYLTRANSFERASE WBBL"/>
    <property type="match status" value="1"/>
</dbReference>
<protein>
    <submittedName>
        <fullName evidence="4">Rhamnosyltransferase</fullName>
    </submittedName>
</protein>
<evidence type="ECO:0000256" key="3">
    <source>
        <dbReference type="ARBA" id="ARBA00022679"/>
    </source>
</evidence>
<organism evidence="4 5">
    <name type="scientific">Methylobacterium nodulans (strain LMG 21967 / CNCM I-2342 / ORS 2060)</name>
    <dbReference type="NCBI Taxonomy" id="460265"/>
    <lineage>
        <taxon>Bacteria</taxon>
        <taxon>Pseudomonadati</taxon>
        <taxon>Pseudomonadota</taxon>
        <taxon>Alphaproteobacteria</taxon>
        <taxon>Hyphomicrobiales</taxon>
        <taxon>Methylobacteriaceae</taxon>
        <taxon>Methylobacterium</taxon>
    </lineage>
</organism>
<comment type="similarity">
    <text evidence="1">Belongs to the glycosyltransferase 2 family.</text>
</comment>
<dbReference type="EMBL" id="CP001349">
    <property type="protein sequence ID" value="ACL60778.1"/>
    <property type="molecule type" value="Genomic_DNA"/>
</dbReference>
<dbReference type="CAZy" id="GT2">
    <property type="family name" value="Glycosyltransferase Family 2"/>
</dbReference>
<proteinExistence type="inferred from homology"/>
<dbReference type="KEGG" id="mno:Mnod_5951"/>
<evidence type="ECO:0000313" key="4">
    <source>
        <dbReference type="EMBL" id="ACL60778.1"/>
    </source>
</evidence>
<evidence type="ECO:0000256" key="2">
    <source>
        <dbReference type="ARBA" id="ARBA00022676"/>
    </source>
</evidence>
<keyword evidence="3 4" id="KW-0808">Transferase</keyword>
<dbReference type="eggNOG" id="COG1216">
    <property type="taxonomic scope" value="Bacteria"/>
</dbReference>
<dbReference type="GO" id="GO:0016757">
    <property type="term" value="F:glycosyltransferase activity"/>
    <property type="evidence" value="ECO:0007669"/>
    <property type="project" value="UniProtKB-KW"/>
</dbReference>
<dbReference type="SUPFAM" id="SSF53448">
    <property type="entry name" value="Nucleotide-diphospho-sugar transferases"/>
    <property type="match status" value="1"/>
</dbReference>
<evidence type="ECO:0000256" key="1">
    <source>
        <dbReference type="ARBA" id="ARBA00006739"/>
    </source>
</evidence>
<dbReference type="PANTHER" id="PTHR43179:SF12">
    <property type="entry name" value="GALACTOFURANOSYLTRANSFERASE GLFT2"/>
    <property type="match status" value="1"/>
</dbReference>
<keyword evidence="5" id="KW-1185">Reference proteome</keyword>
<reference evidence="4 5" key="1">
    <citation type="submission" date="2009-01" db="EMBL/GenBank/DDBJ databases">
        <title>Complete sequence of chromosome of Methylobacterium nodulans ORS 2060.</title>
        <authorList>
            <consortium name="US DOE Joint Genome Institute"/>
            <person name="Lucas S."/>
            <person name="Copeland A."/>
            <person name="Lapidus A."/>
            <person name="Glavina del Rio T."/>
            <person name="Dalin E."/>
            <person name="Tice H."/>
            <person name="Bruce D."/>
            <person name="Goodwin L."/>
            <person name="Pitluck S."/>
            <person name="Sims D."/>
            <person name="Brettin T."/>
            <person name="Detter J.C."/>
            <person name="Han C."/>
            <person name="Larimer F."/>
            <person name="Land M."/>
            <person name="Hauser L."/>
            <person name="Kyrpides N."/>
            <person name="Ivanova N."/>
            <person name="Marx C.J."/>
            <person name="Richardson P."/>
        </authorList>
    </citation>
    <scope>NUCLEOTIDE SEQUENCE [LARGE SCALE GENOMIC DNA]</scope>
    <source>
        <strain evidence="5">LMG 21967 / CNCM I-2342 / ORS 2060</strain>
    </source>
</reference>
<dbReference type="InterPro" id="IPR029044">
    <property type="entry name" value="Nucleotide-diphossugar_trans"/>
</dbReference>
<sequence>MKTVLAGIVVFHPDQGHLLRLVGAVAPDVRALAVVANSPLPEEAEAALRRAAGATPLTILRPAVNEGVGAAYNRLLAAAEAGGDGFLFLLDQDSLPEPGAVRALAARHARLAAAGESPAIVAAEPVGPEGRPLGARPDPDPRWPDAPVRRVGFAFSSGSLVACAAARAIGPFRADFFIDAIDVEWGMRAAYRGYAIFVAPDIRMAHALGRGVIRLPFGLALTDQPPRRLYTFIRNQLAMLRLAHVPRAHKARTVLLLPARIGIYLARNRFSPEVRRAIGCGLLDGARARLGPPERVFRPRAS</sequence>
<evidence type="ECO:0000313" key="5">
    <source>
        <dbReference type="Proteomes" id="UP000008207"/>
    </source>
</evidence>
<dbReference type="AlphaFoldDB" id="B8ISX9"/>